<dbReference type="InterPro" id="IPR036465">
    <property type="entry name" value="vWFA_dom_sf"/>
</dbReference>
<reference evidence="6" key="2">
    <citation type="submission" date="2015-08" db="UniProtKB">
        <authorList>
            <consortium name="WormBaseParasite"/>
        </authorList>
    </citation>
    <scope>IDENTIFICATION</scope>
</reference>
<evidence type="ECO:0000259" key="4">
    <source>
        <dbReference type="PROSITE" id="PS50234"/>
    </source>
</evidence>
<keyword evidence="5" id="KW-1185">Reference proteome</keyword>
<accession>A0A0K0F3T1</accession>
<dbReference type="PROSITE" id="PS50234">
    <property type="entry name" value="VWFA"/>
    <property type="match status" value="1"/>
</dbReference>
<feature type="domain" description="EGF-like" evidence="3">
    <location>
        <begin position="199"/>
        <end position="233"/>
    </location>
</feature>
<dbReference type="SMART" id="SM00604">
    <property type="entry name" value="MD"/>
    <property type="match status" value="1"/>
</dbReference>
<comment type="caution">
    <text evidence="1">Lacks conserved residue(s) required for the propagation of feature annotation.</text>
</comment>
<dbReference type="PANTHER" id="PTHR47324:SF3">
    <property type="entry name" value="EGF-LIKE DOMAIN-CONTAINING PROTEIN"/>
    <property type="match status" value="1"/>
</dbReference>
<dbReference type="InterPro" id="IPR002035">
    <property type="entry name" value="VWF_A"/>
</dbReference>
<dbReference type="STRING" id="75913.A0A0K0F3T1"/>
<name>A0A0K0F3T1_STRVS</name>
<protein>
    <submittedName>
        <fullName evidence="6">EGF-like domain-containing protein</fullName>
    </submittedName>
</protein>
<dbReference type="PANTHER" id="PTHR47324">
    <property type="entry name" value="PROTEIN IRG-7-RELATED"/>
    <property type="match status" value="1"/>
</dbReference>
<evidence type="ECO:0000256" key="2">
    <source>
        <dbReference type="SAM" id="MobiDB-lite"/>
    </source>
</evidence>
<proteinExistence type="predicted"/>
<dbReference type="Gene3D" id="3.40.50.410">
    <property type="entry name" value="von Willebrand factor, type A domain"/>
    <property type="match status" value="1"/>
</dbReference>
<dbReference type="InterPro" id="IPR000742">
    <property type="entry name" value="EGF"/>
</dbReference>
<dbReference type="Gene3D" id="2.10.25.10">
    <property type="entry name" value="Laminin"/>
    <property type="match status" value="1"/>
</dbReference>
<feature type="domain" description="VWFA" evidence="4">
    <location>
        <begin position="691"/>
        <end position="876"/>
    </location>
</feature>
<reference evidence="5" key="1">
    <citation type="submission" date="2014-07" db="EMBL/GenBank/DDBJ databases">
        <authorList>
            <person name="Martin A.A"/>
            <person name="De Silva N."/>
        </authorList>
    </citation>
    <scope>NUCLEOTIDE SEQUENCE</scope>
</reference>
<evidence type="ECO:0000313" key="6">
    <source>
        <dbReference type="WBParaSite" id="SVE_0346500.1"/>
    </source>
</evidence>
<dbReference type="PROSITE" id="PS00022">
    <property type="entry name" value="EGF_1"/>
    <property type="match status" value="1"/>
</dbReference>
<dbReference type="SUPFAM" id="SSF53300">
    <property type="entry name" value="vWA-like"/>
    <property type="match status" value="1"/>
</dbReference>
<organism evidence="5 6">
    <name type="scientific">Strongyloides venezuelensis</name>
    <name type="common">Threadworm</name>
    <dbReference type="NCBI Taxonomy" id="75913"/>
    <lineage>
        <taxon>Eukaryota</taxon>
        <taxon>Metazoa</taxon>
        <taxon>Ecdysozoa</taxon>
        <taxon>Nematoda</taxon>
        <taxon>Chromadorea</taxon>
        <taxon>Rhabditida</taxon>
        <taxon>Tylenchina</taxon>
        <taxon>Panagrolaimomorpha</taxon>
        <taxon>Strongyloidoidea</taxon>
        <taxon>Strongyloididae</taxon>
        <taxon>Strongyloides</taxon>
    </lineage>
</organism>
<dbReference type="InterPro" id="IPR057085">
    <property type="entry name" value="Ig_Irg-7"/>
</dbReference>
<dbReference type="PROSITE" id="PS01186">
    <property type="entry name" value="EGF_2"/>
    <property type="match status" value="1"/>
</dbReference>
<evidence type="ECO:0000313" key="5">
    <source>
        <dbReference type="Proteomes" id="UP000035680"/>
    </source>
</evidence>
<dbReference type="PROSITE" id="PS50026">
    <property type="entry name" value="EGF_3"/>
    <property type="match status" value="1"/>
</dbReference>
<evidence type="ECO:0000256" key="1">
    <source>
        <dbReference type="PROSITE-ProRule" id="PRU00076"/>
    </source>
</evidence>
<keyword evidence="1" id="KW-0245">EGF-like domain</keyword>
<dbReference type="WBParaSite" id="SVE_0346500.1">
    <property type="protein sequence ID" value="SVE_0346500.1"/>
    <property type="gene ID" value="SVE_0346500"/>
</dbReference>
<feature type="disulfide bond" evidence="1">
    <location>
        <begin position="223"/>
        <end position="232"/>
    </location>
</feature>
<dbReference type="InterPro" id="IPR006582">
    <property type="entry name" value="MD_domain"/>
</dbReference>
<keyword evidence="1" id="KW-1015">Disulfide bond</keyword>
<sequence>MNNAWYLDDCTTKKQFMCQSHKFMDSFDPNPSEERALPPGKWSAIITNPGKTVVQVKAQSRIQMVTGYSTYVHDDYPQPNPQAGTSQNMMLVHLTSMTSLTRDTELFNTQIYDFYNGTMYAAANFDLRLKCAYQFVSQPFACPNSQSVSNAFTTLNVGFDEYGFTFQRMKSGHCVNSIQTCSNGGVLYDGLCVCGEYWTGQLCDQPVCVNNGTLSDDRKSCICKVGYEGVACEREVCTTNSPDSTNQYGKTFVLVIENTSFNVKAIKQIQSTLPGILASAKYGWFSQYVLVVVDSSNKPYLKISTNVNDFKIALIDIIPSDATTSCNLPLFNAMIMGLHQINSAKSIFYTVARSMPSDLNLEVEFATLVAQKQPQFYYHAITGDSGCNVDFTDALTSRIQQYSIATAGNFLATTGATAGSLMSVYIPPLFTSGVLRNPTFKSGTCNSSELVYFNIDSAVTDIFITVYSSYQSASVISPTGQIEVLKVVYKDTNIASGPKLYVYQIQAVAEFGIYTLSLNGVGACYAQVRSTGGAEIYVGYVPAPSATNYIGAHLDNSTSAPLNDYNMIVSKVVNDKARITYAEIYDQFTNEFQYVKFYRRSNCTHNWYSDPFKCGKGTLLIKYFGLDISGQTFTRDAFTLCLQYGIPTPTSQYTTTTSGVPPVGTTTTSGIPQSGTTTTSSPSNLNTVAGNVYLILDTSSAVPSSSYSTIFSNFIASIFVQYTISPSFINVALSGSPGDGNLWLTNPTFNTFTSLSMLKNVINGTYYPVDGPQTSGQSQLSVVLNQATNSNFLNTGYKSGIIPHLIIYLTTSSTPNTDAINVGQTIIKSNTFQIISIAYGSNLGNINSLTSMSSCVYNPLSVNDLNALATTLSGKIGNAASKNGVYSC</sequence>
<feature type="region of interest" description="Disordered" evidence="2">
    <location>
        <begin position="653"/>
        <end position="682"/>
    </location>
</feature>
<dbReference type="Pfam" id="PF24415">
    <property type="entry name" value="Ig_Irg-7"/>
    <property type="match status" value="2"/>
</dbReference>
<dbReference type="AlphaFoldDB" id="A0A0K0F3T1"/>
<dbReference type="Proteomes" id="UP000035680">
    <property type="component" value="Unassembled WGS sequence"/>
</dbReference>
<evidence type="ECO:0000259" key="3">
    <source>
        <dbReference type="PROSITE" id="PS50026"/>
    </source>
</evidence>
<dbReference type="InterPro" id="IPR053295">
    <property type="entry name" value="Innate_immunity_reg"/>
</dbReference>